<reference evidence="1 2" key="1">
    <citation type="journal article" date="2002" name="Int. J. Syst. Evol. Microbiol.">
        <title>Sphingopyxis witflariensis sp. nov., isolated from activated sludge.</title>
        <authorList>
            <person name="Kampfer P."/>
            <person name="Witzenberger R."/>
            <person name="Denner E.B."/>
            <person name="Busse H.J."/>
            <person name="Neef A."/>
        </authorList>
    </citation>
    <scope>NUCLEOTIDE SEQUENCE [LARGE SCALE GENOMIC DNA]</scope>
    <source>
        <strain evidence="1 2">DSM 14551</strain>
    </source>
</reference>
<organism evidence="1 2">
    <name type="scientific">Sphingopyxis witflariensis</name>
    <dbReference type="NCBI Taxonomy" id="173675"/>
    <lineage>
        <taxon>Bacteria</taxon>
        <taxon>Pseudomonadati</taxon>
        <taxon>Pseudomonadota</taxon>
        <taxon>Alphaproteobacteria</taxon>
        <taxon>Sphingomonadales</taxon>
        <taxon>Sphingomonadaceae</taxon>
        <taxon>Sphingopyxis</taxon>
    </lineage>
</organism>
<dbReference type="RefSeq" id="WP_088472111.1">
    <property type="nucleotide sequence ID" value="NZ_NISJ01000003.1"/>
</dbReference>
<dbReference type="AlphaFoldDB" id="A0A246JYP8"/>
<name>A0A246JYP8_9SPHN</name>
<comment type="caution">
    <text evidence="1">The sequence shown here is derived from an EMBL/GenBank/DDBJ whole genome shotgun (WGS) entry which is preliminary data.</text>
</comment>
<dbReference type="EMBL" id="NISJ01000003">
    <property type="protein sequence ID" value="OWQ98336.1"/>
    <property type="molecule type" value="Genomic_DNA"/>
</dbReference>
<dbReference type="Proteomes" id="UP000197097">
    <property type="component" value="Unassembled WGS sequence"/>
</dbReference>
<evidence type="ECO:0000313" key="1">
    <source>
        <dbReference type="EMBL" id="OWQ98336.1"/>
    </source>
</evidence>
<proteinExistence type="predicted"/>
<dbReference type="OrthoDB" id="960855at2"/>
<sequence>MRIQGAVIREQGQSFAIVIVKPHIVQSTSAAAAAIRSFIPVFGVPVVLMAQDGRGRPTYYGRPDIARFLTSVPLRNIPWREYAVN</sequence>
<accession>A0A246JYP8</accession>
<keyword evidence="2" id="KW-1185">Reference proteome</keyword>
<gene>
    <name evidence="1" type="ORF">CDQ91_07475</name>
</gene>
<evidence type="ECO:0000313" key="2">
    <source>
        <dbReference type="Proteomes" id="UP000197097"/>
    </source>
</evidence>
<protein>
    <submittedName>
        <fullName evidence="1">Uncharacterized protein</fullName>
    </submittedName>
</protein>